<dbReference type="PANTHER" id="PTHR43248:SF2">
    <property type="entry name" value="PROLYL AMINOPEPTIDASE"/>
    <property type="match status" value="1"/>
</dbReference>
<dbReference type="PANTHER" id="PTHR43248">
    <property type="entry name" value="2-SUCCINYL-6-HYDROXY-2,4-CYCLOHEXADIENE-1-CARBOXYLATE SYNTHASE"/>
    <property type="match status" value="1"/>
</dbReference>
<evidence type="ECO:0000313" key="4">
    <source>
        <dbReference type="Proteomes" id="UP000504603"/>
    </source>
</evidence>
<dbReference type="PRINTS" id="PR00793">
    <property type="entry name" value="PROAMNOPTASE"/>
</dbReference>
<dbReference type="GO" id="GO:0008233">
    <property type="term" value="F:peptidase activity"/>
    <property type="evidence" value="ECO:0007669"/>
    <property type="project" value="InterPro"/>
</dbReference>
<dbReference type="OrthoDB" id="1898734at2759"/>
<evidence type="ECO:0000313" key="5">
    <source>
        <dbReference type="RefSeq" id="XP_022147514.1"/>
    </source>
</evidence>
<evidence type="ECO:0000259" key="3">
    <source>
        <dbReference type="Pfam" id="PF00561"/>
    </source>
</evidence>
<dbReference type="GO" id="GO:0006508">
    <property type="term" value="P:proteolysis"/>
    <property type="evidence" value="ECO:0007669"/>
    <property type="project" value="InterPro"/>
</dbReference>
<dbReference type="KEGG" id="mcha:111016418"/>
<dbReference type="SUPFAM" id="SSF53474">
    <property type="entry name" value="alpha/beta-Hydrolases"/>
    <property type="match status" value="1"/>
</dbReference>
<dbReference type="GeneID" id="111016418"/>
<feature type="domain" description="AB hydrolase-1" evidence="3">
    <location>
        <begin position="123"/>
        <end position="278"/>
    </location>
</feature>
<protein>
    <submittedName>
        <fullName evidence="5">Uncharacterized protein LOC111016418</fullName>
    </submittedName>
</protein>
<name>A0A6J1D184_MOMCH</name>
<dbReference type="FunFam" id="3.40.50.1820:FF:000657">
    <property type="entry name" value="Proline iminopeptidase"/>
    <property type="match status" value="1"/>
</dbReference>
<organism evidence="4 5">
    <name type="scientific">Momordica charantia</name>
    <name type="common">Bitter gourd</name>
    <name type="synonym">Balsam pear</name>
    <dbReference type="NCBI Taxonomy" id="3673"/>
    <lineage>
        <taxon>Eukaryota</taxon>
        <taxon>Viridiplantae</taxon>
        <taxon>Streptophyta</taxon>
        <taxon>Embryophyta</taxon>
        <taxon>Tracheophyta</taxon>
        <taxon>Spermatophyta</taxon>
        <taxon>Magnoliopsida</taxon>
        <taxon>eudicotyledons</taxon>
        <taxon>Gunneridae</taxon>
        <taxon>Pentapetalae</taxon>
        <taxon>rosids</taxon>
        <taxon>fabids</taxon>
        <taxon>Cucurbitales</taxon>
        <taxon>Cucurbitaceae</taxon>
        <taxon>Momordiceae</taxon>
        <taxon>Momordica</taxon>
    </lineage>
</organism>
<dbReference type="Proteomes" id="UP000504603">
    <property type="component" value="Unplaced"/>
</dbReference>
<gene>
    <name evidence="5" type="primary">LOC111016418</name>
</gene>
<dbReference type="Gene3D" id="3.40.50.1820">
    <property type="entry name" value="alpha/beta hydrolase"/>
    <property type="match status" value="1"/>
</dbReference>
<evidence type="ECO:0000256" key="2">
    <source>
        <dbReference type="ARBA" id="ARBA00022801"/>
    </source>
</evidence>
<comment type="similarity">
    <text evidence="1">Belongs to the peptidase S33 family.</text>
</comment>
<dbReference type="RefSeq" id="XP_022147514.1">
    <property type="nucleotide sequence ID" value="XM_022291822.1"/>
</dbReference>
<proteinExistence type="inferred from homology"/>
<accession>A0A6J1D184</accession>
<dbReference type="InterPro" id="IPR000073">
    <property type="entry name" value="AB_hydrolase_1"/>
</dbReference>
<sequence length="517" mass="57831">MFAASAAAPPRLIKPLLFYFHSFPCRALPLVPLPNLLFAYAYHRRSSVRSSAVMATETNPINAASPPDHATGKWYSVPELRLRDHHFTVPLDYSLDQDASPKISVFAREVVLVGKEEQSMPYLLYLQGGPGFESPRPTEASGWMQKACEEFRVVLMDQRGTGLSTPLTSSSMSQFQSAEDLANYLKHFRADNIVNDAEFIRTRLVPDAGPWTILGQSFGGFCAVTYLSFAPQGLKQVLITGGIPPIGNKCTADSVYRACFEKVIIQNEKYYKRYPQDVEIIREVAKYLAEHGGGVVLPSGGILTPKGLQVLGLFALGSSTGFERLHYLFERVWDPVIVPGAPKRISSFFLRACDNWLSLDSNPLYVLLHESIYCQGASSRWSAQRIKNELKNKFDANNALKEGCPMFFTGEMVFPWMFDEIHALRPLKDAARILAEKEDWPPLYDVAALRNNKVPVAAAVYYEDMFVNFKLAMETASQIAGIRLWITNEYMHSGLRDAGPQVLDHLMGLLNGKKPLF</sequence>
<reference evidence="5" key="1">
    <citation type="submission" date="2025-08" db="UniProtKB">
        <authorList>
            <consortium name="RefSeq"/>
        </authorList>
    </citation>
    <scope>IDENTIFICATION</scope>
    <source>
        <strain evidence="5">OHB3-1</strain>
    </source>
</reference>
<dbReference type="AlphaFoldDB" id="A0A6J1D184"/>
<dbReference type="Pfam" id="PF00561">
    <property type="entry name" value="Abhydrolase_1"/>
    <property type="match status" value="1"/>
</dbReference>
<dbReference type="InterPro" id="IPR051601">
    <property type="entry name" value="Serine_prot/Carboxylest_S33"/>
</dbReference>
<keyword evidence="4" id="KW-1185">Reference proteome</keyword>
<dbReference type="InterPro" id="IPR002410">
    <property type="entry name" value="Peptidase_S33"/>
</dbReference>
<dbReference type="InterPro" id="IPR029058">
    <property type="entry name" value="AB_hydrolase_fold"/>
</dbReference>
<keyword evidence="2" id="KW-0378">Hydrolase</keyword>
<evidence type="ECO:0000256" key="1">
    <source>
        <dbReference type="ARBA" id="ARBA00010088"/>
    </source>
</evidence>